<proteinExistence type="predicted"/>
<dbReference type="OrthoDB" id="5519961at2"/>
<dbReference type="InterPro" id="IPR021527">
    <property type="entry name" value="DUF2795"/>
</dbReference>
<dbReference type="Proteomes" id="UP000305778">
    <property type="component" value="Unassembled WGS sequence"/>
</dbReference>
<dbReference type="EMBL" id="SUMC01000020">
    <property type="protein sequence ID" value="TKA09610.1"/>
    <property type="molecule type" value="Genomic_DNA"/>
</dbReference>
<reference evidence="2 3" key="1">
    <citation type="submission" date="2019-04" db="EMBL/GenBank/DDBJ databases">
        <title>Streptomyces oryziradicis sp. nov., a novel actinomycete isolated from rhizosphere soil of rice (Oryza sativa L.).</title>
        <authorList>
            <person name="Li C."/>
        </authorList>
    </citation>
    <scope>NUCLEOTIDE SEQUENCE [LARGE SCALE GENOMIC DNA]</scope>
    <source>
        <strain evidence="2 3">NEAU-C40</strain>
    </source>
</reference>
<evidence type="ECO:0000256" key="1">
    <source>
        <dbReference type="SAM" id="MobiDB-lite"/>
    </source>
</evidence>
<keyword evidence="3" id="KW-1185">Reference proteome</keyword>
<evidence type="ECO:0000313" key="2">
    <source>
        <dbReference type="EMBL" id="TKA09610.1"/>
    </source>
</evidence>
<dbReference type="RefSeq" id="WP_136725484.1">
    <property type="nucleotide sequence ID" value="NZ_JAOPYF010000632.1"/>
</dbReference>
<sequence>MQRGSDRLSPHRDDEMKHELEGLLRSGHPTRTEEWRDPEPAADDEPTAAAGRVSSGPLDGPALRLELARRLNRSDFPLNRHSLVRALTAQHAPEPVIDLVQELPKDGTRYASVQQILQALGLEPQR</sequence>
<feature type="compositionally biased region" description="Basic and acidic residues" evidence="1">
    <location>
        <begin position="30"/>
        <end position="39"/>
    </location>
</feature>
<dbReference type="Pfam" id="PF11387">
    <property type="entry name" value="DUF2795"/>
    <property type="match status" value="1"/>
</dbReference>
<dbReference type="AlphaFoldDB" id="A0A4U0SIQ2"/>
<organism evidence="2 3">
    <name type="scientific">Actinacidiphila oryziradicis</name>
    <dbReference type="NCBI Taxonomy" id="2571141"/>
    <lineage>
        <taxon>Bacteria</taxon>
        <taxon>Bacillati</taxon>
        <taxon>Actinomycetota</taxon>
        <taxon>Actinomycetes</taxon>
        <taxon>Kitasatosporales</taxon>
        <taxon>Streptomycetaceae</taxon>
        <taxon>Actinacidiphila</taxon>
    </lineage>
</organism>
<gene>
    <name evidence="2" type="ORF">FCI23_20995</name>
</gene>
<feature type="compositionally biased region" description="Basic and acidic residues" evidence="1">
    <location>
        <begin position="1"/>
        <end position="22"/>
    </location>
</feature>
<name>A0A4U0SIQ2_9ACTN</name>
<comment type="caution">
    <text evidence="2">The sequence shown here is derived from an EMBL/GenBank/DDBJ whole genome shotgun (WGS) entry which is preliminary data.</text>
</comment>
<accession>A0A4U0SIQ2</accession>
<evidence type="ECO:0000313" key="3">
    <source>
        <dbReference type="Proteomes" id="UP000305778"/>
    </source>
</evidence>
<feature type="region of interest" description="Disordered" evidence="1">
    <location>
        <begin position="1"/>
        <end position="60"/>
    </location>
</feature>
<protein>
    <submittedName>
        <fullName evidence="2">DUF2795 domain-containing protein</fullName>
    </submittedName>
</protein>